<keyword evidence="6" id="KW-0378">Hydrolase</keyword>
<dbReference type="SUPFAM" id="SSF52540">
    <property type="entry name" value="P-loop containing nucleoside triphosphate hydrolases"/>
    <property type="match status" value="1"/>
</dbReference>
<dbReference type="STRING" id="693661.Arcve_0260"/>
<dbReference type="Proteomes" id="UP000008136">
    <property type="component" value="Chromosome"/>
</dbReference>
<keyword evidence="7" id="KW-1185">Reference proteome</keyword>
<sequence>MIETENLTKLYGNFRALDNLNLYIEENEIFGFLGPNGAGKTTTINLLMGMLQPTSGKIRISGIDVLRNPLEVKKICGYLPENVGFYDNLTAKQNLLYFSEFYKIAKGEAVKRVDELLERVGLNYAADKKVGEFSKGMKQRLGMAQALLNDPDVIFLDEPTSGLDPKGAADFRKLIRELAGEGKTIFFSSHILSEVKEICDTIGIILRGKLIVRGKLKELVKGKVKVLIETQPALNESLVKHLASKIELNGSKVILETEEDCRAELSKILCENGYLIKELRLMEPGLEEIYLKVIEEGEL</sequence>
<evidence type="ECO:0000256" key="3">
    <source>
        <dbReference type="ARBA" id="ARBA00022741"/>
    </source>
</evidence>
<dbReference type="InterPro" id="IPR003439">
    <property type="entry name" value="ABC_transporter-like_ATP-bd"/>
</dbReference>
<evidence type="ECO:0000256" key="1">
    <source>
        <dbReference type="ARBA" id="ARBA00005417"/>
    </source>
</evidence>
<keyword evidence="2" id="KW-0813">Transport</keyword>
<dbReference type="PROSITE" id="PS00211">
    <property type="entry name" value="ABC_TRANSPORTER_1"/>
    <property type="match status" value="1"/>
</dbReference>
<dbReference type="InterPro" id="IPR027417">
    <property type="entry name" value="P-loop_NTPase"/>
</dbReference>
<dbReference type="InterPro" id="IPR017871">
    <property type="entry name" value="ABC_transporter-like_CS"/>
</dbReference>
<comment type="similarity">
    <text evidence="1">Belongs to the ABC transporter superfamily.</text>
</comment>
<dbReference type="OrthoDB" id="87732at2157"/>
<evidence type="ECO:0000313" key="6">
    <source>
        <dbReference type="EMBL" id="AEA46296.1"/>
    </source>
</evidence>
<dbReference type="PANTHER" id="PTHR43335:SF4">
    <property type="entry name" value="ABC TRANSPORTER, ATP-BINDING PROTEIN"/>
    <property type="match status" value="1"/>
</dbReference>
<accession>F2KNY8</accession>
<evidence type="ECO:0000313" key="7">
    <source>
        <dbReference type="Proteomes" id="UP000008136"/>
    </source>
</evidence>
<dbReference type="InterPro" id="IPR003593">
    <property type="entry name" value="AAA+_ATPase"/>
</dbReference>
<dbReference type="KEGG" id="ave:Arcve_0260"/>
<feature type="domain" description="ABC transporter" evidence="5">
    <location>
        <begin position="2"/>
        <end position="232"/>
    </location>
</feature>
<gene>
    <name evidence="6" type="ordered locus">Arcve_0260</name>
</gene>
<reference evidence="6 7" key="1">
    <citation type="submission" date="2011-03" db="EMBL/GenBank/DDBJ databases">
        <title>The complete genome of Archaeoglobus veneficus SNP6.</title>
        <authorList>
            <consortium name="US DOE Joint Genome Institute (JGI-PGF)"/>
            <person name="Lucas S."/>
            <person name="Copeland A."/>
            <person name="Lapidus A."/>
            <person name="Bruce D."/>
            <person name="Goodwin L."/>
            <person name="Pitluck S."/>
            <person name="Kyrpides N."/>
            <person name="Mavromatis K."/>
            <person name="Pagani I."/>
            <person name="Ivanova N."/>
            <person name="Mikhailova N."/>
            <person name="Lu M."/>
            <person name="Detter J.C."/>
            <person name="Tapia R."/>
            <person name="Han C."/>
            <person name="Land M."/>
            <person name="Hauser L."/>
            <person name="Markowitz V."/>
            <person name="Cheng J.-F."/>
            <person name="Hugenholtz P."/>
            <person name="Woyke T."/>
            <person name="Wu D."/>
            <person name="Spring S."/>
            <person name="Brambilla E."/>
            <person name="Klenk H.-P."/>
            <person name="Eisen J.A."/>
        </authorList>
    </citation>
    <scope>NUCLEOTIDE SEQUENCE [LARGE SCALE GENOMIC DNA]</scope>
    <source>
        <strain>SNP6</strain>
    </source>
</reference>
<evidence type="ECO:0000256" key="2">
    <source>
        <dbReference type="ARBA" id="ARBA00022448"/>
    </source>
</evidence>
<dbReference type="CDD" id="cd03230">
    <property type="entry name" value="ABC_DR_subfamily_A"/>
    <property type="match status" value="1"/>
</dbReference>
<dbReference type="Gene3D" id="3.40.50.300">
    <property type="entry name" value="P-loop containing nucleotide triphosphate hydrolases"/>
    <property type="match status" value="1"/>
</dbReference>
<organism evidence="6 7">
    <name type="scientific">Archaeoglobus veneficus (strain DSM 11195 / SNP6)</name>
    <dbReference type="NCBI Taxonomy" id="693661"/>
    <lineage>
        <taxon>Archaea</taxon>
        <taxon>Methanobacteriati</taxon>
        <taxon>Methanobacteriota</taxon>
        <taxon>Archaeoglobi</taxon>
        <taxon>Archaeoglobales</taxon>
        <taxon>Archaeoglobaceae</taxon>
        <taxon>Archaeoglobus</taxon>
    </lineage>
</organism>
<dbReference type="GO" id="GO:0005524">
    <property type="term" value="F:ATP binding"/>
    <property type="evidence" value="ECO:0007669"/>
    <property type="project" value="UniProtKB-KW"/>
</dbReference>
<dbReference type="PANTHER" id="PTHR43335">
    <property type="entry name" value="ABC TRANSPORTER, ATP-BINDING PROTEIN"/>
    <property type="match status" value="1"/>
</dbReference>
<dbReference type="Pfam" id="PF00005">
    <property type="entry name" value="ABC_tran"/>
    <property type="match status" value="1"/>
</dbReference>
<proteinExistence type="inferred from homology"/>
<dbReference type="GO" id="GO:0016887">
    <property type="term" value="F:ATP hydrolysis activity"/>
    <property type="evidence" value="ECO:0007669"/>
    <property type="project" value="InterPro"/>
</dbReference>
<protein>
    <submittedName>
        <fullName evidence="6">Sulfate-transporting ATPase</fullName>
        <ecNumber evidence="6">3.6.3.25</ecNumber>
    </submittedName>
</protein>
<dbReference type="EMBL" id="CP002588">
    <property type="protein sequence ID" value="AEA46296.1"/>
    <property type="molecule type" value="Genomic_DNA"/>
</dbReference>
<evidence type="ECO:0000256" key="4">
    <source>
        <dbReference type="ARBA" id="ARBA00022840"/>
    </source>
</evidence>
<dbReference type="eggNOG" id="arCOG00194">
    <property type="taxonomic scope" value="Archaea"/>
</dbReference>
<dbReference type="RefSeq" id="WP_013682972.1">
    <property type="nucleotide sequence ID" value="NC_015320.1"/>
</dbReference>
<dbReference type="SMART" id="SM00382">
    <property type="entry name" value="AAA"/>
    <property type="match status" value="1"/>
</dbReference>
<name>F2KNY8_ARCVS</name>
<dbReference type="HOGENOM" id="CLU_000604_1_2_2"/>
<dbReference type="GeneID" id="10393354"/>
<dbReference type="PROSITE" id="PS50893">
    <property type="entry name" value="ABC_TRANSPORTER_2"/>
    <property type="match status" value="1"/>
</dbReference>
<keyword evidence="4" id="KW-0067">ATP-binding</keyword>
<dbReference type="EC" id="3.6.3.25" evidence="6"/>
<keyword evidence="3" id="KW-0547">Nucleotide-binding</keyword>
<evidence type="ECO:0000259" key="5">
    <source>
        <dbReference type="PROSITE" id="PS50893"/>
    </source>
</evidence>
<dbReference type="AlphaFoldDB" id="F2KNY8"/>